<name>A0A0B7N7Q5_9FUNG</name>
<dbReference type="AlphaFoldDB" id="A0A0B7N7Q5"/>
<organism evidence="1 2">
    <name type="scientific">Parasitella parasitica</name>
    <dbReference type="NCBI Taxonomy" id="35722"/>
    <lineage>
        <taxon>Eukaryota</taxon>
        <taxon>Fungi</taxon>
        <taxon>Fungi incertae sedis</taxon>
        <taxon>Mucoromycota</taxon>
        <taxon>Mucoromycotina</taxon>
        <taxon>Mucoromycetes</taxon>
        <taxon>Mucorales</taxon>
        <taxon>Mucorineae</taxon>
        <taxon>Mucoraceae</taxon>
        <taxon>Parasitella</taxon>
    </lineage>
</organism>
<reference evidence="1 2" key="1">
    <citation type="submission" date="2014-09" db="EMBL/GenBank/DDBJ databases">
        <authorList>
            <person name="Ellenberger Sabrina"/>
        </authorList>
    </citation>
    <scope>NUCLEOTIDE SEQUENCE [LARGE SCALE GENOMIC DNA]</scope>
    <source>
        <strain evidence="1 2">CBS 412.66</strain>
    </source>
</reference>
<proteinExistence type="predicted"/>
<protein>
    <submittedName>
        <fullName evidence="1">Uncharacterized protein</fullName>
    </submittedName>
</protein>
<evidence type="ECO:0000313" key="2">
    <source>
        <dbReference type="Proteomes" id="UP000054107"/>
    </source>
</evidence>
<dbReference type="Proteomes" id="UP000054107">
    <property type="component" value="Unassembled WGS sequence"/>
</dbReference>
<dbReference type="EMBL" id="LN725636">
    <property type="protein sequence ID" value="CEP11034.1"/>
    <property type="molecule type" value="Genomic_DNA"/>
</dbReference>
<gene>
    <name evidence="1" type="primary">PARPA_04835.1 scaffold 15694</name>
</gene>
<sequence length="134" mass="15174">MWALSSSSYQTITEKGIHLTDVSTLTLSGLPFLPLPLLETDRKPHLQHFGNVLDYGVSKKEGYYVGGGYATIELPPDPCSKDSRCTSDHVYHEHLNREIVWDEEDGEFRKITLTWDTVPDFCRCCVSTCLGYTK</sequence>
<dbReference type="OrthoDB" id="2248815at2759"/>
<evidence type="ECO:0000313" key="1">
    <source>
        <dbReference type="EMBL" id="CEP11034.1"/>
    </source>
</evidence>
<accession>A0A0B7N7Q5</accession>
<keyword evidence="2" id="KW-1185">Reference proteome</keyword>